<keyword evidence="11" id="KW-0325">Glycoprotein</keyword>
<evidence type="ECO:0000256" key="4">
    <source>
        <dbReference type="ARBA" id="ARBA00022692"/>
    </source>
</evidence>
<feature type="transmembrane region" description="Helical" evidence="16">
    <location>
        <begin position="215"/>
        <end position="233"/>
    </location>
</feature>
<dbReference type="VEuPathDB" id="VectorBase:CSON003243"/>
<evidence type="ECO:0000256" key="8">
    <source>
        <dbReference type="ARBA" id="ARBA00023053"/>
    </source>
</evidence>
<comment type="function">
    <text evidence="13">Unusual broad substrate spectrum amino acid:sodium cotransporter that promotes absorption of the D isomers of essential amino acids. Neutral amino acids are the preferred substrates, especially methionine and phenylalanine.</text>
</comment>
<accession>A0A336KCW2</accession>
<evidence type="ECO:0000256" key="3">
    <source>
        <dbReference type="ARBA" id="ARBA00022448"/>
    </source>
</evidence>
<proteinExistence type="inferred from homology"/>
<keyword evidence="4 16" id="KW-0812">Transmembrane</keyword>
<dbReference type="GO" id="GO:0046872">
    <property type="term" value="F:metal ion binding"/>
    <property type="evidence" value="ECO:0007669"/>
    <property type="project" value="UniProtKB-KW"/>
</dbReference>
<feature type="transmembrane region" description="Helical" evidence="16">
    <location>
        <begin position="547"/>
        <end position="569"/>
    </location>
</feature>
<feature type="transmembrane region" description="Helical" evidence="16">
    <location>
        <begin position="245"/>
        <end position="268"/>
    </location>
</feature>
<dbReference type="EMBL" id="UFQS01000157">
    <property type="protein sequence ID" value="SSX00643.1"/>
    <property type="molecule type" value="Genomic_DNA"/>
</dbReference>
<keyword evidence="3" id="KW-0813">Transport</keyword>
<protein>
    <recommendedName>
        <fullName evidence="14">Sodium-dependent nutrient amino acid transporter 1</fullName>
    </recommendedName>
</protein>
<gene>
    <name evidence="17" type="primary">CSON003243</name>
</gene>
<dbReference type="GO" id="GO:0015179">
    <property type="term" value="F:L-amino acid transmembrane transporter activity"/>
    <property type="evidence" value="ECO:0007669"/>
    <property type="project" value="TreeGrafter"/>
</dbReference>
<keyword evidence="6" id="KW-0029">Amino-acid transport</keyword>
<dbReference type="PANTHER" id="PTHR11616">
    <property type="entry name" value="SODIUM/CHLORIDE DEPENDENT TRANSPORTER"/>
    <property type="match status" value="1"/>
</dbReference>
<evidence type="ECO:0000256" key="14">
    <source>
        <dbReference type="ARBA" id="ARBA00040215"/>
    </source>
</evidence>
<dbReference type="PANTHER" id="PTHR11616:SF321">
    <property type="entry name" value="SODIUM-DEPENDENT NUTRIENT AMINO ACID TRANSPORTER 1-RELATED"/>
    <property type="match status" value="1"/>
</dbReference>
<feature type="transmembrane region" description="Helical" evidence="16">
    <location>
        <begin position="288"/>
        <end position="311"/>
    </location>
</feature>
<keyword evidence="5" id="KW-0769">Symport</keyword>
<feature type="binding site" evidence="15">
    <location>
        <position position="401"/>
    </location>
    <ligand>
        <name>Na(+)</name>
        <dbReference type="ChEBI" id="CHEBI:29101"/>
        <label>1</label>
    </ligand>
</feature>
<evidence type="ECO:0000313" key="18">
    <source>
        <dbReference type="EMBL" id="SSX21023.1"/>
    </source>
</evidence>
<evidence type="ECO:0000256" key="7">
    <source>
        <dbReference type="ARBA" id="ARBA00022989"/>
    </source>
</evidence>
<evidence type="ECO:0000256" key="11">
    <source>
        <dbReference type="ARBA" id="ARBA00023180"/>
    </source>
</evidence>
<sequence>MKLIEEDIKLPDFELKAEIDCESGLINGEIDPDTKKKKERDQWGNGIEFLFSCIAMSVGLGNIWRFPAQALENGGGAFLIPYLIVLLVLGKPVYYLEMLVGQFSSRGTIKVFDLCPAMRGLGYSQTIACGVVSTFYAAILGLTFRYFFASFNAPLPWTECLPQWSNENQTCISASEMIKVYGAQKGVVGSASFYFGDVIFHAATNLDNGIGIPDWKLGLCVLLAWTLITTILAKGVHSSGKASYFLAIFPYVVMFVLLIRACTLPGAVNGIKYFFMPQWDKLLDGKVWYAAVTQVFFSLTICFGNILMYASYNKFSYNIYRDVNIVTGLDTFTSIMSGTVVFGILGHLAEVTGVDDIKHVVKDGAGLAFISYPDAIAKFGWYPQIFAVIFFLMLLTLGIGSNVGISSCIMTAIRDQFPNLKSWKVAICIGVVSCSISFIYITPGGLFMIDIADFFGATFVAFLLAIAEIITIAWIYGVNRICKDAEFMLGIKTGYYWRICWGLITPSFMATVLVYYLSTLDWSNPIAIERDDTTGEVLIPFPTGYKIIGYCLTSLIVLQVPVWMVIAIMQQKSTTLVEKIFDAFKPTADWGPRDPDLRVKYLKYLKEVEYNDNSFRLIFIEKGLTQGFIFYVKKKLFG</sequence>
<feature type="binding site" evidence="15">
    <location>
        <position position="397"/>
    </location>
    <ligand>
        <name>Na(+)</name>
        <dbReference type="ChEBI" id="CHEBI:29101"/>
        <label>1</label>
    </ligand>
</feature>
<keyword evidence="12" id="KW-0739">Sodium transport</keyword>
<feature type="transmembrane region" description="Helical" evidence="16">
    <location>
        <begin position="454"/>
        <end position="475"/>
    </location>
</feature>
<dbReference type="Pfam" id="PF00209">
    <property type="entry name" value="SNF"/>
    <property type="match status" value="1"/>
</dbReference>
<dbReference type="InterPro" id="IPR000175">
    <property type="entry name" value="Na/ntran_symport"/>
</dbReference>
<feature type="binding site" evidence="15">
    <location>
        <position position="298"/>
    </location>
    <ligand>
        <name>Na(+)</name>
        <dbReference type="ChEBI" id="CHEBI:29101"/>
        <label>1</label>
    </ligand>
</feature>
<evidence type="ECO:0000256" key="13">
    <source>
        <dbReference type="ARBA" id="ARBA00037785"/>
    </source>
</evidence>
<organism evidence="17">
    <name type="scientific">Culicoides sonorensis</name>
    <name type="common">Biting midge</name>
    <dbReference type="NCBI Taxonomy" id="179676"/>
    <lineage>
        <taxon>Eukaryota</taxon>
        <taxon>Metazoa</taxon>
        <taxon>Ecdysozoa</taxon>
        <taxon>Arthropoda</taxon>
        <taxon>Hexapoda</taxon>
        <taxon>Insecta</taxon>
        <taxon>Pterygota</taxon>
        <taxon>Neoptera</taxon>
        <taxon>Endopterygota</taxon>
        <taxon>Diptera</taxon>
        <taxon>Nematocera</taxon>
        <taxon>Chironomoidea</taxon>
        <taxon>Ceratopogonidae</taxon>
        <taxon>Ceratopogoninae</taxon>
        <taxon>Culicoides</taxon>
        <taxon>Monoculicoides</taxon>
    </lineage>
</organism>
<dbReference type="GO" id="GO:0005886">
    <property type="term" value="C:plasma membrane"/>
    <property type="evidence" value="ECO:0007669"/>
    <property type="project" value="TreeGrafter"/>
</dbReference>
<dbReference type="OMA" id="CESGLIN"/>
<keyword evidence="7 16" id="KW-1133">Transmembrane helix</keyword>
<evidence type="ECO:0000256" key="12">
    <source>
        <dbReference type="ARBA" id="ARBA00023201"/>
    </source>
</evidence>
<dbReference type="EMBL" id="UFQT01000157">
    <property type="protein sequence ID" value="SSX21023.1"/>
    <property type="molecule type" value="Genomic_DNA"/>
</dbReference>
<feature type="binding site" evidence="15">
    <location>
        <position position="58"/>
    </location>
    <ligand>
        <name>Na(+)</name>
        <dbReference type="ChEBI" id="CHEBI:29101"/>
        <label>1</label>
    </ligand>
</feature>
<dbReference type="PROSITE" id="PS50267">
    <property type="entry name" value="NA_NEUROTRAN_SYMP_3"/>
    <property type="match status" value="1"/>
</dbReference>
<name>A0A336KCW2_CULSO</name>
<evidence type="ECO:0000256" key="15">
    <source>
        <dbReference type="PIRSR" id="PIRSR600175-1"/>
    </source>
</evidence>
<reference evidence="18" key="2">
    <citation type="submission" date="2018-07" db="EMBL/GenBank/DDBJ databases">
        <authorList>
            <person name="Quirk P.G."/>
            <person name="Krulwich T.A."/>
        </authorList>
    </citation>
    <scope>NUCLEOTIDE SEQUENCE</scope>
</reference>
<dbReference type="AlphaFoldDB" id="A0A336KCW2"/>
<evidence type="ECO:0000256" key="9">
    <source>
        <dbReference type="ARBA" id="ARBA00023065"/>
    </source>
</evidence>
<dbReference type="GO" id="GO:0089718">
    <property type="term" value="P:amino acid import across plasma membrane"/>
    <property type="evidence" value="ECO:0007669"/>
    <property type="project" value="TreeGrafter"/>
</dbReference>
<evidence type="ECO:0000256" key="2">
    <source>
        <dbReference type="ARBA" id="ARBA00006459"/>
    </source>
</evidence>
<keyword evidence="10 16" id="KW-0472">Membrane</keyword>
<keyword evidence="15" id="KW-0479">Metal-binding</keyword>
<comment type="similarity">
    <text evidence="2">Belongs to the sodium:neurotransmitter symporter (SNF) (TC 2.A.22) family.</text>
</comment>
<comment type="subcellular location">
    <subcellularLocation>
        <location evidence="1">Membrane</location>
        <topology evidence="1">Multi-pass membrane protein</topology>
    </subcellularLocation>
</comment>
<evidence type="ECO:0000256" key="5">
    <source>
        <dbReference type="ARBA" id="ARBA00022847"/>
    </source>
</evidence>
<feature type="transmembrane region" description="Helical" evidence="16">
    <location>
        <begin position="76"/>
        <end position="96"/>
    </location>
</feature>
<dbReference type="InterPro" id="IPR037272">
    <property type="entry name" value="SNS_sf"/>
</dbReference>
<feature type="transmembrane region" description="Helical" evidence="16">
    <location>
        <begin position="45"/>
        <end position="64"/>
    </location>
</feature>
<feature type="transmembrane region" description="Helical" evidence="16">
    <location>
        <begin position="425"/>
        <end position="448"/>
    </location>
</feature>
<reference evidence="17" key="1">
    <citation type="submission" date="2018-04" db="EMBL/GenBank/DDBJ databases">
        <authorList>
            <person name="Go L.Y."/>
            <person name="Mitchell J.A."/>
        </authorList>
    </citation>
    <scope>NUCLEOTIDE SEQUENCE</scope>
    <source>
        <tissue evidence="17">Whole organism</tissue>
    </source>
</reference>
<feature type="transmembrane region" description="Helical" evidence="16">
    <location>
        <begin position="323"/>
        <end position="345"/>
    </location>
</feature>
<keyword evidence="9" id="KW-0406">Ion transport</keyword>
<keyword evidence="8 15" id="KW-0915">Sodium</keyword>
<dbReference type="GO" id="GO:0005283">
    <property type="term" value="F:amino acid:sodium symporter activity"/>
    <property type="evidence" value="ECO:0007669"/>
    <property type="project" value="TreeGrafter"/>
</dbReference>
<evidence type="ECO:0000313" key="17">
    <source>
        <dbReference type="EMBL" id="SSX00643.1"/>
    </source>
</evidence>
<evidence type="ECO:0000256" key="1">
    <source>
        <dbReference type="ARBA" id="ARBA00004141"/>
    </source>
</evidence>
<feature type="transmembrane region" description="Helical" evidence="16">
    <location>
        <begin position="495"/>
        <end position="517"/>
    </location>
</feature>
<evidence type="ECO:0000256" key="10">
    <source>
        <dbReference type="ARBA" id="ARBA00023136"/>
    </source>
</evidence>
<evidence type="ECO:0000256" key="6">
    <source>
        <dbReference type="ARBA" id="ARBA00022970"/>
    </source>
</evidence>
<dbReference type="CDD" id="cd10324">
    <property type="entry name" value="SLC6sbd"/>
    <property type="match status" value="1"/>
</dbReference>
<evidence type="ECO:0000256" key="16">
    <source>
        <dbReference type="SAM" id="Phobius"/>
    </source>
</evidence>
<feature type="transmembrane region" description="Helical" evidence="16">
    <location>
        <begin position="385"/>
        <end position="413"/>
    </location>
</feature>
<feature type="transmembrane region" description="Helical" evidence="16">
    <location>
        <begin position="127"/>
        <end position="148"/>
    </location>
</feature>
<feature type="binding site" evidence="15">
    <location>
        <position position="62"/>
    </location>
    <ligand>
        <name>Na(+)</name>
        <dbReference type="ChEBI" id="CHEBI:29101"/>
        <label>1</label>
    </ligand>
</feature>
<dbReference type="PRINTS" id="PR00176">
    <property type="entry name" value="NANEUSMPORT"/>
</dbReference>
<dbReference type="SUPFAM" id="SSF161070">
    <property type="entry name" value="SNF-like"/>
    <property type="match status" value="1"/>
</dbReference>